<sequence>MFDYFYLAELEKAKTTPRHSAYSTPASSRLTSPVVSRKPSLELLTSKETKVKITKPKYIRLVD</sequence>
<evidence type="ECO:0000313" key="2">
    <source>
        <dbReference type="Proteomes" id="UP000070444"/>
    </source>
</evidence>
<proteinExistence type="predicted"/>
<organism evidence="1 2">
    <name type="scientific">Conidiobolus coronatus (strain ATCC 28846 / CBS 209.66 / NRRL 28638)</name>
    <name type="common">Delacroixia coronata</name>
    <dbReference type="NCBI Taxonomy" id="796925"/>
    <lineage>
        <taxon>Eukaryota</taxon>
        <taxon>Fungi</taxon>
        <taxon>Fungi incertae sedis</taxon>
        <taxon>Zoopagomycota</taxon>
        <taxon>Entomophthoromycotina</taxon>
        <taxon>Entomophthoromycetes</taxon>
        <taxon>Entomophthorales</taxon>
        <taxon>Ancylistaceae</taxon>
        <taxon>Conidiobolus</taxon>
    </lineage>
</organism>
<evidence type="ECO:0000313" key="1">
    <source>
        <dbReference type="EMBL" id="KXN73955.1"/>
    </source>
</evidence>
<dbReference type="EMBL" id="KQ964429">
    <property type="protein sequence ID" value="KXN73955.1"/>
    <property type="molecule type" value="Genomic_DNA"/>
</dbReference>
<keyword evidence="2" id="KW-1185">Reference proteome</keyword>
<gene>
    <name evidence="1" type="ORF">CONCODRAFT_77099</name>
</gene>
<dbReference type="AlphaFoldDB" id="A0A137PG53"/>
<reference evidence="1 2" key="1">
    <citation type="journal article" date="2015" name="Genome Biol. Evol.">
        <title>Phylogenomic analyses indicate that early fungi evolved digesting cell walls of algal ancestors of land plants.</title>
        <authorList>
            <person name="Chang Y."/>
            <person name="Wang S."/>
            <person name="Sekimoto S."/>
            <person name="Aerts A.L."/>
            <person name="Choi C."/>
            <person name="Clum A."/>
            <person name="LaButti K.M."/>
            <person name="Lindquist E.A."/>
            <person name="Yee Ngan C."/>
            <person name="Ohm R.A."/>
            <person name="Salamov A.A."/>
            <person name="Grigoriev I.V."/>
            <person name="Spatafora J.W."/>
            <person name="Berbee M.L."/>
        </authorList>
    </citation>
    <scope>NUCLEOTIDE SEQUENCE [LARGE SCALE GENOMIC DNA]</scope>
    <source>
        <strain evidence="1 2">NRRL 28638</strain>
    </source>
</reference>
<dbReference type="Proteomes" id="UP000070444">
    <property type="component" value="Unassembled WGS sequence"/>
</dbReference>
<name>A0A137PG53_CONC2</name>
<protein>
    <submittedName>
        <fullName evidence="1">Uncharacterized protein</fullName>
    </submittedName>
</protein>
<accession>A0A137PG53</accession>